<dbReference type="EC" id="3.1.1.29" evidence="1 7"/>
<dbReference type="HAMAP" id="MF_00083">
    <property type="entry name" value="Pept_tRNA_hydro_bact"/>
    <property type="match status" value="1"/>
</dbReference>
<keyword evidence="2 7" id="KW-0820">tRNA-binding</keyword>
<dbReference type="PANTHER" id="PTHR17224:SF1">
    <property type="entry name" value="PEPTIDYL-TRNA HYDROLASE"/>
    <property type="match status" value="1"/>
</dbReference>
<dbReference type="InterPro" id="IPR036416">
    <property type="entry name" value="Pept_tRNA_hydro_sf"/>
</dbReference>
<evidence type="ECO:0000313" key="11">
    <source>
        <dbReference type="Proteomes" id="UP000257039"/>
    </source>
</evidence>
<keyword evidence="4 7" id="KW-0694">RNA-binding</keyword>
<comment type="function">
    <text evidence="7">Catalyzes the release of premature peptidyl moieties from peptidyl-tRNA molecules trapped in stalled 50S ribosomal subunits, and thus maintains levels of free tRNAs and 50S ribosomes.</text>
</comment>
<feature type="site" description="Stabilizes the basic form of H active site to accept a proton" evidence="7">
    <location>
        <position position="98"/>
    </location>
</feature>
<evidence type="ECO:0000256" key="7">
    <source>
        <dbReference type="HAMAP-Rule" id="MF_00083"/>
    </source>
</evidence>
<gene>
    <name evidence="7" type="primary">pth</name>
    <name evidence="10" type="ORF">B9G39_20615</name>
</gene>
<dbReference type="InterPro" id="IPR001328">
    <property type="entry name" value="Pept_tRNA_hydro"/>
</dbReference>
<proteinExistence type="inferred from homology"/>
<comment type="catalytic activity">
    <reaction evidence="7 8">
        <text>an N-acyl-L-alpha-aminoacyl-tRNA + H2O = an N-acyl-L-amino acid + a tRNA + H(+)</text>
        <dbReference type="Rhea" id="RHEA:54448"/>
        <dbReference type="Rhea" id="RHEA-COMP:10123"/>
        <dbReference type="Rhea" id="RHEA-COMP:13883"/>
        <dbReference type="ChEBI" id="CHEBI:15377"/>
        <dbReference type="ChEBI" id="CHEBI:15378"/>
        <dbReference type="ChEBI" id="CHEBI:59874"/>
        <dbReference type="ChEBI" id="CHEBI:78442"/>
        <dbReference type="ChEBI" id="CHEBI:138191"/>
        <dbReference type="EC" id="3.1.1.29"/>
    </reaction>
</comment>
<feature type="active site" description="Proton acceptor" evidence="7">
    <location>
        <position position="25"/>
    </location>
</feature>
<dbReference type="InterPro" id="IPR018171">
    <property type="entry name" value="Pept_tRNA_hydro_CS"/>
</dbReference>
<dbReference type="PANTHER" id="PTHR17224">
    <property type="entry name" value="PEPTIDYL-TRNA HYDROLASE"/>
    <property type="match status" value="1"/>
</dbReference>
<keyword evidence="11" id="KW-1185">Reference proteome</keyword>
<evidence type="ECO:0000256" key="5">
    <source>
        <dbReference type="ARBA" id="ARBA00038063"/>
    </source>
</evidence>
<comment type="subcellular location">
    <subcellularLocation>
        <location evidence="7">Cytoplasm</location>
    </subcellularLocation>
</comment>
<keyword evidence="7" id="KW-0963">Cytoplasm</keyword>
<dbReference type="SUPFAM" id="SSF53178">
    <property type="entry name" value="Peptidyl-tRNA hydrolase-like"/>
    <property type="match status" value="1"/>
</dbReference>
<feature type="binding site" evidence="7">
    <location>
        <position position="20"/>
    </location>
    <ligand>
        <name>tRNA</name>
        <dbReference type="ChEBI" id="CHEBI:17843"/>
    </ligand>
</feature>
<dbReference type="NCBIfam" id="TIGR00447">
    <property type="entry name" value="pth"/>
    <property type="match status" value="1"/>
</dbReference>
<dbReference type="Gene3D" id="3.40.50.1470">
    <property type="entry name" value="Peptidyl-tRNA hydrolase"/>
    <property type="match status" value="1"/>
</dbReference>
<feature type="binding site" evidence="7">
    <location>
        <position position="73"/>
    </location>
    <ligand>
        <name>tRNA</name>
        <dbReference type="ChEBI" id="CHEBI:17843"/>
    </ligand>
</feature>
<comment type="caution">
    <text evidence="10">The sequence shown here is derived from an EMBL/GenBank/DDBJ whole genome shotgun (WGS) entry which is preliminary data.</text>
</comment>
<dbReference type="FunFam" id="3.40.50.1470:FF:000001">
    <property type="entry name" value="Peptidyl-tRNA hydrolase"/>
    <property type="match status" value="1"/>
</dbReference>
<dbReference type="CDD" id="cd00462">
    <property type="entry name" value="PTH"/>
    <property type="match status" value="1"/>
</dbReference>
<protein>
    <recommendedName>
        <fullName evidence="6 7">Peptidyl-tRNA hydrolase</fullName>
        <shortName evidence="7">Pth</shortName>
        <ecNumber evidence="1 7">3.1.1.29</ecNumber>
    </recommendedName>
</protein>
<dbReference type="AlphaFoldDB" id="A0A4P9VT21"/>
<accession>A0A4P9VT21</accession>
<name>A0A4P9VT21_9GAMM</name>
<evidence type="ECO:0000256" key="8">
    <source>
        <dbReference type="RuleBase" id="RU000673"/>
    </source>
</evidence>
<organism evidence="10 11">
    <name type="scientific">Zooshikella ganghwensis</name>
    <dbReference type="NCBI Taxonomy" id="202772"/>
    <lineage>
        <taxon>Bacteria</taxon>
        <taxon>Pseudomonadati</taxon>
        <taxon>Pseudomonadota</taxon>
        <taxon>Gammaproteobacteria</taxon>
        <taxon>Oceanospirillales</taxon>
        <taxon>Zooshikellaceae</taxon>
        <taxon>Zooshikella</taxon>
    </lineage>
</organism>
<dbReference type="EMBL" id="NDXW01000001">
    <property type="protein sequence ID" value="RDH46815.1"/>
    <property type="molecule type" value="Genomic_DNA"/>
</dbReference>
<comment type="function">
    <text evidence="7">Hydrolyzes ribosome-free peptidyl-tRNAs (with 1 or more amino acids incorporated), which drop off the ribosome during protein synthesis, or as a result of ribosome stalling.</text>
</comment>
<evidence type="ECO:0000256" key="6">
    <source>
        <dbReference type="ARBA" id="ARBA00050038"/>
    </source>
</evidence>
<evidence type="ECO:0000256" key="9">
    <source>
        <dbReference type="RuleBase" id="RU004320"/>
    </source>
</evidence>
<dbReference type="RefSeq" id="WP_027708194.1">
    <property type="nucleotide sequence ID" value="NZ_NDXW01000001.1"/>
</dbReference>
<dbReference type="GO" id="GO:0006515">
    <property type="term" value="P:protein quality control for misfolded or incompletely synthesized proteins"/>
    <property type="evidence" value="ECO:0007669"/>
    <property type="project" value="UniProtKB-UniRule"/>
</dbReference>
<dbReference type="Pfam" id="PF01195">
    <property type="entry name" value="Pept_tRNA_hydro"/>
    <property type="match status" value="1"/>
</dbReference>
<reference evidence="10 11" key="1">
    <citation type="submission" date="2017-04" db="EMBL/GenBank/DDBJ databases">
        <title>Draft genome sequence of Zooshikella ganghwensis VG4 isolated from Red Sea sediments.</title>
        <authorList>
            <person name="Rehman Z."/>
            <person name="Alam I."/>
            <person name="Kamau A."/>
            <person name="Bajic V."/>
            <person name="Leiknes T."/>
        </authorList>
    </citation>
    <scope>NUCLEOTIDE SEQUENCE [LARGE SCALE GENOMIC DNA]</scope>
    <source>
        <strain evidence="10 11">VG4</strain>
    </source>
</reference>
<sequence length="197" mass="21474">MIPEANIQLVVGLGNPGAEYVNTRHNAGAILVEGLARKFGSTLHPEKKFHGEVAQVKIKGRTLHLLIPTTYMNLSGKAVQAYANFYKIPPEAILVAHDELDLAPGIARLKQGGGHGGHNGLRDIINKLGNCKDFFRLRIGIGHPGIKEQVVGFVLSRAPRQEQDLIDAVSHEAIHLLPEAITGSWQLAVQQLHRFKG</sequence>
<evidence type="ECO:0000256" key="3">
    <source>
        <dbReference type="ARBA" id="ARBA00022801"/>
    </source>
</evidence>
<feature type="site" description="Discriminates between blocked and unblocked aminoacyl-tRNA" evidence="7">
    <location>
        <position position="15"/>
    </location>
</feature>
<dbReference type="PROSITE" id="PS01196">
    <property type="entry name" value="PEPT_TRNA_HYDROL_2"/>
    <property type="match status" value="1"/>
</dbReference>
<evidence type="ECO:0000256" key="1">
    <source>
        <dbReference type="ARBA" id="ARBA00013260"/>
    </source>
</evidence>
<dbReference type="GO" id="GO:0072344">
    <property type="term" value="P:rescue of stalled ribosome"/>
    <property type="evidence" value="ECO:0007669"/>
    <property type="project" value="UniProtKB-UniRule"/>
</dbReference>
<dbReference type="Proteomes" id="UP000257039">
    <property type="component" value="Unassembled WGS sequence"/>
</dbReference>
<feature type="binding site" evidence="7">
    <location>
        <position position="119"/>
    </location>
    <ligand>
        <name>tRNA</name>
        <dbReference type="ChEBI" id="CHEBI:17843"/>
    </ligand>
</feature>
<dbReference type="GO" id="GO:0005737">
    <property type="term" value="C:cytoplasm"/>
    <property type="evidence" value="ECO:0007669"/>
    <property type="project" value="UniProtKB-SubCell"/>
</dbReference>
<dbReference type="PROSITE" id="PS01195">
    <property type="entry name" value="PEPT_TRNA_HYDROL_1"/>
    <property type="match status" value="1"/>
</dbReference>
<dbReference type="GO" id="GO:0000049">
    <property type="term" value="F:tRNA binding"/>
    <property type="evidence" value="ECO:0007669"/>
    <property type="project" value="UniProtKB-UniRule"/>
</dbReference>
<evidence type="ECO:0000256" key="2">
    <source>
        <dbReference type="ARBA" id="ARBA00022555"/>
    </source>
</evidence>
<evidence type="ECO:0000256" key="4">
    <source>
        <dbReference type="ARBA" id="ARBA00022884"/>
    </source>
</evidence>
<comment type="similarity">
    <text evidence="5 7 9">Belongs to the PTH family.</text>
</comment>
<evidence type="ECO:0000313" key="10">
    <source>
        <dbReference type="EMBL" id="RDH46815.1"/>
    </source>
</evidence>
<keyword evidence="3 7" id="KW-0378">Hydrolase</keyword>
<dbReference type="GO" id="GO:0004045">
    <property type="term" value="F:peptidyl-tRNA hydrolase activity"/>
    <property type="evidence" value="ECO:0007669"/>
    <property type="project" value="UniProtKB-UniRule"/>
</dbReference>
<comment type="subunit">
    <text evidence="7">Monomer.</text>
</comment>
<feature type="binding site" evidence="7">
    <location>
        <position position="71"/>
    </location>
    <ligand>
        <name>tRNA</name>
        <dbReference type="ChEBI" id="CHEBI:17843"/>
    </ligand>
</feature>